<dbReference type="EMBL" id="LR796296">
    <property type="protein sequence ID" value="CAB4134840.1"/>
    <property type="molecule type" value="Genomic_DNA"/>
</dbReference>
<gene>
    <name evidence="2" type="ORF">UFOVP274_70</name>
</gene>
<proteinExistence type="predicted"/>
<reference evidence="2" key="1">
    <citation type="submission" date="2020-04" db="EMBL/GenBank/DDBJ databases">
        <authorList>
            <person name="Chiriac C."/>
            <person name="Salcher M."/>
            <person name="Ghai R."/>
            <person name="Kavagutti S V."/>
        </authorList>
    </citation>
    <scope>NUCLEOTIDE SEQUENCE</scope>
</reference>
<accession>A0A6J5LP26</accession>
<evidence type="ECO:0000313" key="2">
    <source>
        <dbReference type="EMBL" id="CAB4134840.1"/>
    </source>
</evidence>
<protein>
    <submittedName>
        <fullName evidence="2">HNHc domain containing protein</fullName>
    </submittedName>
</protein>
<dbReference type="Gene3D" id="1.10.30.50">
    <property type="match status" value="1"/>
</dbReference>
<feature type="region of interest" description="Disordered" evidence="1">
    <location>
        <begin position="1"/>
        <end position="24"/>
    </location>
</feature>
<dbReference type="CDD" id="cd00085">
    <property type="entry name" value="HNHc"/>
    <property type="match status" value="1"/>
</dbReference>
<evidence type="ECO:0000256" key="1">
    <source>
        <dbReference type="SAM" id="MobiDB-lite"/>
    </source>
</evidence>
<organism evidence="2">
    <name type="scientific">uncultured Caudovirales phage</name>
    <dbReference type="NCBI Taxonomy" id="2100421"/>
    <lineage>
        <taxon>Viruses</taxon>
        <taxon>Duplodnaviria</taxon>
        <taxon>Heunggongvirae</taxon>
        <taxon>Uroviricota</taxon>
        <taxon>Caudoviricetes</taxon>
        <taxon>Peduoviridae</taxon>
        <taxon>Maltschvirus</taxon>
        <taxon>Maltschvirus maltsch</taxon>
    </lineage>
</organism>
<dbReference type="InterPro" id="IPR003615">
    <property type="entry name" value="HNH_nuc"/>
</dbReference>
<feature type="region of interest" description="Disordered" evidence="1">
    <location>
        <begin position="46"/>
        <end position="73"/>
    </location>
</feature>
<sequence>MRNWKREYQTQLARGDDKGQLERQKARRLYDKKGIDRAGKDIDHVKAISKGGKTSAGNLRLRSRTANRSDNKR</sequence>
<name>A0A6J5LP26_9CAUD</name>